<dbReference type="EMBL" id="JAAMFM010000014">
    <property type="protein sequence ID" value="NVM95426.1"/>
    <property type="molecule type" value="Genomic_DNA"/>
</dbReference>
<keyword evidence="3" id="KW-1185">Reference proteome</keyword>
<organism evidence="2 3">
    <name type="scientific">Arthrobacter wenxiniae</name>
    <dbReference type="NCBI Taxonomy" id="2713570"/>
    <lineage>
        <taxon>Bacteria</taxon>
        <taxon>Bacillati</taxon>
        <taxon>Actinomycetota</taxon>
        <taxon>Actinomycetes</taxon>
        <taxon>Micrococcales</taxon>
        <taxon>Micrococcaceae</taxon>
        <taxon>Arthrobacter</taxon>
    </lineage>
</organism>
<comment type="caution">
    <text evidence="2">The sequence shown here is derived from an EMBL/GenBank/DDBJ whole genome shotgun (WGS) entry which is preliminary data.</text>
</comment>
<dbReference type="RefSeq" id="WP_176635145.1">
    <property type="nucleotide sequence ID" value="NZ_JAAMFM010000014.1"/>
</dbReference>
<reference evidence="2 3" key="1">
    <citation type="submission" date="2020-02" db="EMBL/GenBank/DDBJ databases">
        <title>Genome sequence of strain AETb3-4.</title>
        <authorList>
            <person name="Gao J."/>
            <person name="Zhang X."/>
        </authorList>
    </citation>
    <scope>NUCLEOTIDE SEQUENCE [LARGE SCALE GENOMIC DNA]</scope>
    <source>
        <strain evidence="2 3">AETb3-4</strain>
    </source>
</reference>
<feature type="region of interest" description="Disordered" evidence="1">
    <location>
        <begin position="1"/>
        <end position="49"/>
    </location>
</feature>
<evidence type="ECO:0000313" key="2">
    <source>
        <dbReference type="EMBL" id="NVM95426.1"/>
    </source>
</evidence>
<accession>A0A7Y7M068</accession>
<proteinExistence type="predicted"/>
<sequence length="66" mass="7100">MAQLLTTEGPQAQHARRHDSPAPQARPAPASPAVTQTTGQTTGREAMHGMVPCDRECPYCWGPETD</sequence>
<evidence type="ECO:0000256" key="1">
    <source>
        <dbReference type="SAM" id="MobiDB-lite"/>
    </source>
</evidence>
<feature type="compositionally biased region" description="Polar residues" evidence="1">
    <location>
        <begin position="1"/>
        <end position="10"/>
    </location>
</feature>
<evidence type="ECO:0000313" key="3">
    <source>
        <dbReference type="Proteomes" id="UP000543556"/>
    </source>
</evidence>
<name>A0A7Y7M068_9MICC</name>
<dbReference type="AlphaFoldDB" id="A0A7Y7M068"/>
<protein>
    <submittedName>
        <fullName evidence="2">Uncharacterized protein</fullName>
    </submittedName>
</protein>
<gene>
    <name evidence="2" type="ORF">G6034_10960</name>
</gene>
<feature type="compositionally biased region" description="Polar residues" evidence="1">
    <location>
        <begin position="34"/>
        <end position="43"/>
    </location>
</feature>
<dbReference type="Proteomes" id="UP000543556">
    <property type="component" value="Unassembled WGS sequence"/>
</dbReference>